<dbReference type="SUPFAM" id="SSF52047">
    <property type="entry name" value="RNI-like"/>
    <property type="match status" value="1"/>
</dbReference>
<dbReference type="SUPFAM" id="SSF81383">
    <property type="entry name" value="F-box domain"/>
    <property type="match status" value="1"/>
</dbReference>
<dbReference type="InterPro" id="IPR001810">
    <property type="entry name" value="F-box_dom"/>
</dbReference>
<dbReference type="EMBL" id="JBFXLU010000254">
    <property type="protein sequence ID" value="KAL2832775.1"/>
    <property type="molecule type" value="Genomic_DNA"/>
</dbReference>
<organism evidence="2 3">
    <name type="scientific">Aspergillus pseudoustus</name>
    <dbReference type="NCBI Taxonomy" id="1810923"/>
    <lineage>
        <taxon>Eukaryota</taxon>
        <taxon>Fungi</taxon>
        <taxon>Dikarya</taxon>
        <taxon>Ascomycota</taxon>
        <taxon>Pezizomycotina</taxon>
        <taxon>Eurotiomycetes</taxon>
        <taxon>Eurotiomycetidae</taxon>
        <taxon>Eurotiales</taxon>
        <taxon>Aspergillaceae</taxon>
        <taxon>Aspergillus</taxon>
        <taxon>Aspergillus subgen. Nidulantes</taxon>
    </lineage>
</organism>
<gene>
    <name evidence="2" type="ORF">BJY01DRAFT_253706</name>
</gene>
<proteinExistence type="predicted"/>
<protein>
    <recommendedName>
        <fullName evidence="1">F-box domain-containing protein</fullName>
    </recommendedName>
</protein>
<evidence type="ECO:0000313" key="2">
    <source>
        <dbReference type="EMBL" id="KAL2832775.1"/>
    </source>
</evidence>
<reference evidence="2 3" key="1">
    <citation type="submission" date="2024-07" db="EMBL/GenBank/DDBJ databases">
        <title>Section-level genome sequencing and comparative genomics of Aspergillus sections Usti and Cavernicolus.</title>
        <authorList>
            <consortium name="Lawrence Berkeley National Laboratory"/>
            <person name="Nybo J.L."/>
            <person name="Vesth T.C."/>
            <person name="Theobald S."/>
            <person name="Frisvad J.C."/>
            <person name="Larsen T.O."/>
            <person name="Kjaerboelling I."/>
            <person name="Rothschild-Mancinelli K."/>
            <person name="Lyhne E.K."/>
            <person name="Kogle M.E."/>
            <person name="Barry K."/>
            <person name="Clum A."/>
            <person name="Na H."/>
            <person name="Ledsgaard L."/>
            <person name="Lin J."/>
            <person name="Lipzen A."/>
            <person name="Kuo A."/>
            <person name="Riley R."/>
            <person name="Mondo S."/>
            <person name="Labutti K."/>
            <person name="Haridas S."/>
            <person name="Pangalinan J."/>
            <person name="Salamov A.A."/>
            <person name="Simmons B.A."/>
            <person name="Magnuson J.K."/>
            <person name="Chen J."/>
            <person name="Drula E."/>
            <person name="Henrissat B."/>
            <person name="Wiebenga A."/>
            <person name="Lubbers R.J."/>
            <person name="Gomes A.C."/>
            <person name="Makela M.R."/>
            <person name="Stajich J."/>
            <person name="Grigoriev I.V."/>
            <person name="Mortensen U.H."/>
            <person name="De Vries R.P."/>
            <person name="Baker S.E."/>
            <person name="Andersen M.R."/>
        </authorList>
    </citation>
    <scope>NUCLEOTIDE SEQUENCE [LARGE SCALE GENOMIC DNA]</scope>
    <source>
        <strain evidence="2 3">CBS 123904</strain>
    </source>
</reference>
<dbReference type="Pfam" id="PF00646">
    <property type="entry name" value="F-box"/>
    <property type="match status" value="1"/>
</dbReference>
<dbReference type="Proteomes" id="UP001610446">
    <property type="component" value="Unassembled WGS sequence"/>
</dbReference>
<dbReference type="InterPro" id="IPR032675">
    <property type="entry name" value="LRR_dom_sf"/>
</dbReference>
<evidence type="ECO:0000259" key="1">
    <source>
        <dbReference type="PROSITE" id="PS50181"/>
    </source>
</evidence>
<comment type="caution">
    <text evidence="2">The sequence shown here is derived from an EMBL/GenBank/DDBJ whole genome shotgun (WGS) entry which is preliminary data.</text>
</comment>
<name>A0ABR4IYH3_9EURO</name>
<evidence type="ECO:0000313" key="3">
    <source>
        <dbReference type="Proteomes" id="UP001610446"/>
    </source>
</evidence>
<accession>A0ABR4IYH3</accession>
<dbReference type="Gene3D" id="3.80.10.10">
    <property type="entry name" value="Ribonuclease Inhibitor"/>
    <property type="match status" value="1"/>
</dbReference>
<sequence>MAHFSSLPTEIYHMILQECNFKTYRTLCLVSKAVHSIVAPYLYREIHWGCLSAQLSKWSCKTLQLVVRSIINNPNLAAHVRSVNLYLDYEYDFDHEEEYLESYAGSGDADAEIYEQAMILLRSIGVDDEDSWSGALQSGNMDAWMAIFLSRLTSLESLTLNPPLVHHAAFTGEMFSHLAESGHLKDLRRVNFGENREGYEMAGLCIPNELVVPLFRLPSLSELELTLTDPMVKSWDTDPEKVSKTLTQLRLYRSYITGDDVDGLLSLTPALRQLHCGFLRDERESDGAEKIDYNRLHHALSRVSTTLETLTIDVRWHEKNCDCFGADLGLLGQLPLPSLAGFRALKELDVPIELLLGKRPWTGRSLVDTLPPGLQSLTLHDERVTWRVPLGSHHQQRQSGDNAMQEIIDALAGYLERLEKHAALSRLVLDVGHGQPFRGDDLVDPGTRRCISAQVEELRGLAEEAQILAQRNIPPSTAATYLTKRTVNRLE</sequence>
<dbReference type="InterPro" id="IPR036047">
    <property type="entry name" value="F-box-like_dom_sf"/>
</dbReference>
<dbReference type="PROSITE" id="PS50181">
    <property type="entry name" value="FBOX"/>
    <property type="match status" value="1"/>
</dbReference>
<keyword evidence="3" id="KW-1185">Reference proteome</keyword>
<feature type="domain" description="F-box" evidence="1">
    <location>
        <begin position="1"/>
        <end position="46"/>
    </location>
</feature>